<evidence type="ECO:0000259" key="6">
    <source>
        <dbReference type="Pfam" id="PF00881"/>
    </source>
</evidence>
<keyword evidence="8" id="KW-1185">Reference proteome</keyword>
<sequence>MTAIDAFPVTTPTETAPAPPARAAARSVRAPRAHQHDPLHDAVRDEAHGSTHDPSLDHGSPEHAGRLAAARAQVAARYGVSPRRADTAAPQVSATVAAAADLPRSVLDVQLGHRSVRRFLPGPLAPSVLPTLVAAAQSAPTTSNLQLWSVVAITDTARLARVAELSGQQEHVRDAPLLLVWVADVARVRTLAERRNTAVHATGYLETTVTAYLDAALAAQNAMVAAESLGLGTVYLGGVRDRPEALAAELRLPRGTAPVVGLVVGRPDPAARPGRVKPRLPQAVVLHHETYDTARQLRPLAAYERRMTDFYREEGMDGGWIGRTLTRLRGPGSLRGRERLRSALATLGLPSW</sequence>
<feature type="region of interest" description="Disordered" evidence="5">
    <location>
        <begin position="1"/>
        <end position="68"/>
    </location>
</feature>
<dbReference type="Gene3D" id="3.40.109.10">
    <property type="entry name" value="NADH Oxidase"/>
    <property type="match status" value="1"/>
</dbReference>
<organism evidence="7 8">
    <name type="scientific">Promicromonospora sukumoe</name>
    <dbReference type="NCBI Taxonomy" id="88382"/>
    <lineage>
        <taxon>Bacteria</taxon>
        <taxon>Bacillati</taxon>
        <taxon>Actinomycetota</taxon>
        <taxon>Actinomycetes</taxon>
        <taxon>Micrococcales</taxon>
        <taxon>Promicromonosporaceae</taxon>
        <taxon>Promicromonospora</taxon>
    </lineage>
</organism>
<dbReference type="RefSeq" id="WP_220489504.1">
    <property type="nucleotide sequence ID" value="NZ_BAAATF010000002.1"/>
</dbReference>
<keyword evidence="2" id="KW-0285">Flavoprotein</keyword>
<dbReference type="InterPro" id="IPR016446">
    <property type="entry name" value="Flavin_OxRdtase_Frp"/>
</dbReference>
<keyword evidence="4" id="KW-0560">Oxidoreductase</keyword>
<dbReference type="CDD" id="cd02146">
    <property type="entry name" value="NfsA-like"/>
    <property type="match status" value="1"/>
</dbReference>
<dbReference type="GO" id="GO:0016491">
    <property type="term" value="F:oxidoreductase activity"/>
    <property type="evidence" value="ECO:0007669"/>
    <property type="project" value="UniProtKB-KW"/>
</dbReference>
<evidence type="ECO:0000256" key="5">
    <source>
        <dbReference type="SAM" id="MobiDB-lite"/>
    </source>
</evidence>
<dbReference type="InterPro" id="IPR000415">
    <property type="entry name" value="Nitroreductase-like"/>
</dbReference>
<reference evidence="7 8" key="1">
    <citation type="submission" date="2020-07" db="EMBL/GenBank/DDBJ databases">
        <title>Sequencing the genomes of 1000 actinobacteria strains.</title>
        <authorList>
            <person name="Klenk H.-P."/>
        </authorList>
    </citation>
    <scope>NUCLEOTIDE SEQUENCE [LARGE SCALE GENOMIC DNA]</scope>
    <source>
        <strain evidence="7 8">DSM 44121</strain>
    </source>
</reference>
<feature type="compositionally biased region" description="Basic and acidic residues" evidence="5">
    <location>
        <begin position="34"/>
        <end position="65"/>
    </location>
</feature>
<dbReference type="InterPro" id="IPR029479">
    <property type="entry name" value="Nitroreductase"/>
</dbReference>
<keyword evidence="3" id="KW-0288">FMN</keyword>
<evidence type="ECO:0000313" key="8">
    <source>
        <dbReference type="Proteomes" id="UP000540568"/>
    </source>
</evidence>
<name>A0A7W3PD12_9MICO</name>
<evidence type="ECO:0000256" key="2">
    <source>
        <dbReference type="ARBA" id="ARBA00022630"/>
    </source>
</evidence>
<evidence type="ECO:0000256" key="4">
    <source>
        <dbReference type="ARBA" id="ARBA00023002"/>
    </source>
</evidence>
<feature type="domain" description="Nitroreductase" evidence="6">
    <location>
        <begin position="112"/>
        <end position="266"/>
    </location>
</feature>
<comment type="similarity">
    <text evidence="1">Belongs to the flavin oxidoreductase frp family.</text>
</comment>
<evidence type="ECO:0000256" key="1">
    <source>
        <dbReference type="ARBA" id="ARBA00008366"/>
    </source>
</evidence>
<dbReference type="Proteomes" id="UP000540568">
    <property type="component" value="Unassembled WGS sequence"/>
</dbReference>
<feature type="compositionally biased region" description="Low complexity" evidence="5">
    <location>
        <begin position="1"/>
        <end position="30"/>
    </location>
</feature>
<accession>A0A7W3PD12</accession>
<dbReference type="PANTHER" id="PTHR43425">
    <property type="entry name" value="OXYGEN-INSENSITIVE NADPH NITROREDUCTASE"/>
    <property type="match status" value="1"/>
</dbReference>
<dbReference type="PANTHER" id="PTHR43425:SF2">
    <property type="entry name" value="OXYGEN-INSENSITIVE NADPH NITROREDUCTASE"/>
    <property type="match status" value="1"/>
</dbReference>
<dbReference type="EMBL" id="JACGWV010000001">
    <property type="protein sequence ID" value="MBA8807087.1"/>
    <property type="molecule type" value="Genomic_DNA"/>
</dbReference>
<dbReference type="AlphaFoldDB" id="A0A7W3PD12"/>
<dbReference type="SUPFAM" id="SSF55469">
    <property type="entry name" value="FMN-dependent nitroreductase-like"/>
    <property type="match status" value="1"/>
</dbReference>
<dbReference type="Pfam" id="PF00881">
    <property type="entry name" value="Nitroreductase"/>
    <property type="match status" value="1"/>
</dbReference>
<protein>
    <submittedName>
        <fullName evidence="7">Nitroreductase</fullName>
    </submittedName>
</protein>
<proteinExistence type="inferred from homology"/>
<evidence type="ECO:0000313" key="7">
    <source>
        <dbReference type="EMBL" id="MBA8807087.1"/>
    </source>
</evidence>
<evidence type="ECO:0000256" key="3">
    <source>
        <dbReference type="ARBA" id="ARBA00022643"/>
    </source>
</evidence>
<gene>
    <name evidence="7" type="ORF">FHX71_001029</name>
</gene>
<comment type="caution">
    <text evidence="7">The sequence shown here is derived from an EMBL/GenBank/DDBJ whole genome shotgun (WGS) entry which is preliminary data.</text>
</comment>